<dbReference type="EMBL" id="CP015596">
    <property type="protein sequence ID" value="ANE80997.1"/>
    <property type="molecule type" value="Genomic_DNA"/>
</dbReference>
<reference evidence="1 2" key="1">
    <citation type="submission" date="2016-05" db="EMBL/GenBank/DDBJ databases">
        <title>Complete genome sequence of a phthalic acid esters degrading Mycobacterium sp. YC-RL4.</title>
        <authorList>
            <person name="Ren L."/>
            <person name="Fan S."/>
            <person name="Ruth N."/>
            <person name="Jia Y."/>
            <person name="Wang J."/>
            <person name="Qiao C."/>
        </authorList>
    </citation>
    <scope>NUCLEOTIDE SEQUENCE [LARGE SCALE GENOMIC DNA]</scope>
    <source>
        <strain evidence="1 2">YC-RL4</strain>
    </source>
</reference>
<dbReference type="OrthoDB" id="5077512at2"/>
<proteinExistence type="predicted"/>
<protein>
    <submittedName>
        <fullName evidence="1">Uncharacterized protein</fullName>
    </submittedName>
</protein>
<organism evidence="1 2">
    <name type="scientific">Mycobacterium adipatum</name>
    <dbReference type="NCBI Taxonomy" id="1682113"/>
    <lineage>
        <taxon>Bacteria</taxon>
        <taxon>Bacillati</taxon>
        <taxon>Actinomycetota</taxon>
        <taxon>Actinomycetes</taxon>
        <taxon>Mycobacteriales</taxon>
        <taxon>Mycobacteriaceae</taxon>
        <taxon>Mycobacterium</taxon>
    </lineage>
</organism>
<dbReference type="Proteomes" id="UP000077143">
    <property type="component" value="Chromosome"/>
</dbReference>
<evidence type="ECO:0000313" key="1">
    <source>
        <dbReference type="EMBL" id="ANE80997.1"/>
    </source>
</evidence>
<dbReference type="AlphaFoldDB" id="A0A172UP76"/>
<accession>A0A172UP76</accession>
<keyword evidence="2" id="KW-1185">Reference proteome</keyword>
<dbReference type="RefSeq" id="WP_067998195.1">
    <property type="nucleotide sequence ID" value="NZ_CP015596.1"/>
</dbReference>
<evidence type="ECO:0000313" key="2">
    <source>
        <dbReference type="Proteomes" id="UP000077143"/>
    </source>
</evidence>
<sequence>MLQTETVVILHHAVEMLLRLFYAHVENNDCPWLEVASLVNFAEFKGKVGQSLNDGFGRTQIAQVFLGGSSPEDACIALSQEEFDDAIDGYDLLLTECGNRFMSEAFLYNAIKHGLSTVALDPSTEIGMSQGDKKAVIHKGALFAYMHKARYPGAPKGGPEWFMSMAGVKTEQDLALAILVARAVESLWDVARRKYTGKSGSIRQMKKSTAELAIYGVLTESPNVIGTITMEMPKLKADGSIDGVNYDLRGTDAPEGYEPDPGFQIADCPRINLPARQRDARIYSTSSRKLYPFSPNGSQQV</sequence>
<gene>
    <name evidence="1" type="ORF">A7U43_18395</name>
</gene>
<name>A0A172UP76_9MYCO</name>
<dbReference type="KEGG" id="madi:A7U43_18395"/>